<dbReference type="EMBL" id="CP051677">
    <property type="protein sequence ID" value="QJD78066.1"/>
    <property type="molecule type" value="Genomic_DNA"/>
</dbReference>
<dbReference type="Gene3D" id="3.40.50.2300">
    <property type="match status" value="1"/>
</dbReference>
<dbReference type="InterPro" id="IPR001789">
    <property type="entry name" value="Sig_transdc_resp-reg_receiver"/>
</dbReference>
<dbReference type="RefSeq" id="WP_169550010.1">
    <property type="nucleotide sequence ID" value="NZ_CP051677.1"/>
</dbReference>
<dbReference type="GO" id="GO:0003677">
    <property type="term" value="F:DNA binding"/>
    <property type="evidence" value="ECO:0007669"/>
    <property type="project" value="InterPro"/>
</dbReference>
<evidence type="ECO:0000259" key="2">
    <source>
        <dbReference type="PROSITE" id="PS50110"/>
    </source>
</evidence>
<dbReference type="InterPro" id="IPR007492">
    <property type="entry name" value="LytTR_DNA-bd_dom"/>
</dbReference>
<name>A0A7L5DI78_9BACT</name>
<keyword evidence="1" id="KW-0597">Phosphoprotein</keyword>
<dbReference type="GO" id="GO:0000156">
    <property type="term" value="F:phosphorelay response regulator activity"/>
    <property type="evidence" value="ECO:0007669"/>
    <property type="project" value="InterPro"/>
</dbReference>
<reference evidence="4 5" key="1">
    <citation type="submission" date="2020-04" db="EMBL/GenBank/DDBJ databases">
        <title>Genome sequencing of novel species.</title>
        <authorList>
            <person name="Heo J."/>
            <person name="Kim S.-J."/>
            <person name="Kim J.-S."/>
            <person name="Hong S.-B."/>
            <person name="Kwon S.-W."/>
        </authorList>
    </citation>
    <scope>NUCLEOTIDE SEQUENCE [LARGE SCALE GENOMIC DNA]</scope>
    <source>
        <strain evidence="4 5">CJU-R4</strain>
    </source>
</reference>
<protein>
    <submittedName>
        <fullName evidence="4">Response regulator transcription factor</fullName>
    </submittedName>
</protein>
<feature type="domain" description="HTH LytTR-type" evidence="3">
    <location>
        <begin position="193"/>
        <end position="220"/>
    </location>
</feature>
<dbReference type="KEGG" id="srho:HH216_06270"/>
<gene>
    <name evidence="4" type="ORF">HH216_06270</name>
</gene>
<feature type="domain" description="Response regulatory" evidence="2">
    <location>
        <begin position="4"/>
        <end position="121"/>
    </location>
</feature>
<dbReference type="PANTHER" id="PTHR37299">
    <property type="entry name" value="TRANSCRIPTIONAL REGULATOR-RELATED"/>
    <property type="match status" value="1"/>
</dbReference>
<evidence type="ECO:0000313" key="4">
    <source>
        <dbReference type="EMBL" id="QJD78066.1"/>
    </source>
</evidence>
<accession>A0A7L5DI78</accession>
<dbReference type="Proteomes" id="UP000501128">
    <property type="component" value="Chromosome"/>
</dbReference>
<keyword evidence="5" id="KW-1185">Reference proteome</keyword>
<dbReference type="SMART" id="SM00448">
    <property type="entry name" value="REC"/>
    <property type="match status" value="1"/>
</dbReference>
<dbReference type="Pfam" id="PF00072">
    <property type="entry name" value="Response_reg"/>
    <property type="match status" value="1"/>
</dbReference>
<dbReference type="Gene3D" id="2.40.50.1020">
    <property type="entry name" value="LytTr DNA-binding domain"/>
    <property type="match status" value="1"/>
</dbReference>
<dbReference type="InterPro" id="IPR046947">
    <property type="entry name" value="LytR-like"/>
</dbReference>
<dbReference type="InterPro" id="IPR011006">
    <property type="entry name" value="CheY-like_superfamily"/>
</dbReference>
<dbReference type="SMART" id="SM00850">
    <property type="entry name" value="LytTR"/>
    <property type="match status" value="1"/>
</dbReference>
<evidence type="ECO:0000313" key="5">
    <source>
        <dbReference type="Proteomes" id="UP000501128"/>
    </source>
</evidence>
<dbReference type="AlphaFoldDB" id="A0A7L5DI78"/>
<evidence type="ECO:0000259" key="3">
    <source>
        <dbReference type="PROSITE" id="PS50930"/>
    </source>
</evidence>
<feature type="modified residue" description="4-aspartylphosphate" evidence="1">
    <location>
        <position position="55"/>
    </location>
</feature>
<dbReference type="PANTHER" id="PTHR37299:SF1">
    <property type="entry name" value="STAGE 0 SPORULATION PROTEIN A HOMOLOG"/>
    <property type="match status" value="1"/>
</dbReference>
<organism evidence="4 5">
    <name type="scientific">Spirosoma rhododendri</name>
    <dbReference type="NCBI Taxonomy" id="2728024"/>
    <lineage>
        <taxon>Bacteria</taxon>
        <taxon>Pseudomonadati</taxon>
        <taxon>Bacteroidota</taxon>
        <taxon>Cytophagia</taxon>
        <taxon>Cytophagales</taxon>
        <taxon>Cytophagaceae</taxon>
        <taxon>Spirosoma</taxon>
    </lineage>
</organism>
<dbReference type="PROSITE" id="PS50930">
    <property type="entry name" value="HTH_LYTTR"/>
    <property type="match status" value="1"/>
</dbReference>
<sequence>MTLNCIAVDDEPLALGLVGAFIEKTPFLKLTGRYSSAVAALQALITTPVDLIFLDIQMPDLTGLELARVLERSQRGNHVTRIIFTTAFDQFALDGFRVDALDYLLKPFNYEEFLRAANKARQYFELIHRSEPLPVAPLPAAPAEASDDYLFLKVEYQLVRVAYQDILYIEGLKDYVKVYRQSDPTKPLLSLTSLKSLEEKLPTQKFMRVHRSFIVALDRIDAVSRNTVQIGAVTIPVSDQYKDTFSQFIQRWL</sequence>
<dbReference type="SUPFAM" id="SSF52172">
    <property type="entry name" value="CheY-like"/>
    <property type="match status" value="1"/>
</dbReference>
<proteinExistence type="predicted"/>
<dbReference type="PROSITE" id="PS50110">
    <property type="entry name" value="RESPONSE_REGULATORY"/>
    <property type="match status" value="1"/>
</dbReference>
<evidence type="ECO:0000256" key="1">
    <source>
        <dbReference type="PROSITE-ProRule" id="PRU00169"/>
    </source>
</evidence>
<dbReference type="Pfam" id="PF04397">
    <property type="entry name" value="LytTR"/>
    <property type="match status" value="1"/>
</dbReference>